<sequence>MGGLIAGLVIHMHLVIILILEHILIDRLSDGPRDSPLSAIVEGEDGDSRVGKNEISDPLRTIPCETTPIPATDVVHVYESTLIQKIFAVNRLVFIWELDVKTASQKCDKSPNANITGHFGSHMCTFVKKELSKVRDWWVCATCHTPKEEELIFCDLAYFFAGKSCTYQDAMGNAEALVNDRGCFIPTDTRKDTPSDFHPKGLMIEFSR</sequence>
<protein>
    <submittedName>
        <fullName evidence="2">Uncharacterized protein</fullName>
    </submittedName>
</protein>
<accession>A0AA35VZ59</accession>
<name>A0AA35VZ59_LACSI</name>
<organism evidence="2 3">
    <name type="scientific">Lactuca saligna</name>
    <name type="common">Willowleaf lettuce</name>
    <dbReference type="NCBI Taxonomy" id="75948"/>
    <lineage>
        <taxon>Eukaryota</taxon>
        <taxon>Viridiplantae</taxon>
        <taxon>Streptophyta</taxon>
        <taxon>Embryophyta</taxon>
        <taxon>Tracheophyta</taxon>
        <taxon>Spermatophyta</taxon>
        <taxon>Magnoliopsida</taxon>
        <taxon>eudicotyledons</taxon>
        <taxon>Gunneridae</taxon>
        <taxon>Pentapetalae</taxon>
        <taxon>asterids</taxon>
        <taxon>campanulids</taxon>
        <taxon>Asterales</taxon>
        <taxon>Asteraceae</taxon>
        <taxon>Cichorioideae</taxon>
        <taxon>Cichorieae</taxon>
        <taxon>Lactucinae</taxon>
        <taxon>Lactuca</taxon>
    </lineage>
</organism>
<keyword evidence="1" id="KW-0732">Signal</keyword>
<keyword evidence="3" id="KW-1185">Reference proteome</keyword>
<evidence type="ECO:0000256" key="1">
    <source>
        <dbReference type="SAM" id="SignalP"/>
    </source>
</evidence>
<gene>
    <name evidence="2" type="ORF">LSALG_LOCUS10510</name>
</gene>
<proteinExistence type="predicted"/>
<dbReference type="EMBL" id="OX465077">
    <property type="protein sequence ID" value="CAI9270178.1"/>
    <property type="molecule type" value="Genomic_DNA"/>
</dbReference>
<dbReference type="Proteomes" id="UP001177003">
    <property type="component" value="Chromosome 1"/>
</dbReference>
<evidence type="ECO:0000313" key="2">
    <source>
        <dbReference type="EMBL" id="CAI9270178.1"/>
    </source>
</evidence>
<evidence type="ECO:0000313" key="3">
    <source>
        <dbReference type="Proteomes" id="UP001177003"/>
    </source>
</evidence>
<feature type="chain" id="PRO_5041393021" evidence="1">
    <location>
        <begin position="26"/>
        <end position="208"/>
    </location>
</feature>
<reference evidence="2" key="1">
    <citation type="submission" date="2023-04" db="EMBL/GenBank/DDBJ databases">
        <authorList>
            <person name="Vijverberg K."/>
            <person name="Xiong W."/>
            <person name="Schranz E."/>
        </authorList>
    </citation>
    <scope>NUCLEOTIDE SEQUENCE</scope>
</reference>
<feature type="signal peptide" evidence="1">
    <location>
        <begin position="1"/>
        <end position="25"/>
    </location>
</feature>
<dbReference type="AlphaFoldDB" id="A0AA35VZ59"/>